<dbReference type="EMBL" id="AP019782">
    <property type="protein sequence ID" value="BBL72297.1"/>
    <property type="molecule type" value="Genomic_DNA"/>
</dbReference>
<evidence type="ECO:0000256" key="1">
    <source>
        <dbReference type="ARBA" id="ARBA00022737"/>
    </source>
</evidence>
<dbReference type="CDD" id="cd03221">
    <property type="entry name" value="ABCF_EF-3"/>
    <property type="match status" value="2"/>
</dbReference>
<dbReference type="PROSITE" id="PS50893">
    <property type="entry name" value="ABC_TRANSPORTER_2"/>
    <property type="match status" value="2"/>
</dbReference>
<evidence type="ECO:0000259" key="8">
    <source>
        <dbReference type="PROSITE" id="PS50893"/>
    </source>
</evidence>
<dbReference type="InterPro" id="IPR003439">
    <property type="entry name" value="ABC_transporter-like_ATP-bd"/>
</dbReference>
<dbReference type="Pfam" id="PF12848">
    <property type="entry name" value="ABC_tran_Xtn"/>
    <property type="match status" value="1"/>
</dbReference>
<accession>A0A8D4VTG6</accession>
<evidence type="ECO:0000256" key="4">
    <source>
        <dbReference type="ARBA" id="ARBA00061571"/>
    </source>
</evidence>
<dbReference type="InterPro" id="IPR032524">
    <property type="entry name" value="ABC_tran_C"/>
</dbReference>
<evidence type="ECO:0000256" key="2">
    <source>
        <dbReference type="ARBA" id="ARBA00022741"/>
    </source>
</evidence>
<dbReference type="RefSeq" id="WP_221047475.1">
    <property type="nucleotide sequence ID" value="NZ_AP019782.1"/>
</dbReference>
<dbReference type="KEGG" id="moz:MoryE10_29030"/>
<dbReference type="Pfam" id="PF00005">
    <property type="entry name" value="ABC_tran"/>
    <property type="match status" value="2"/>
</dbReference>
<proteinExistence type="inferred from homology"/>
<keyword evidence="3 9" id="KW-0067">ATP-binding</keyword>
<sequence length="633" mass="69569">MISFIEAALRRGPRVLFEQASFTIHRGAKVGITGANGAGKSSLFALVRGELHTDAGQVDVPAQLAIAHVAQETPALERSAIDYVMDGDAELRQLEAQLAQAEQDHDGLKQAELHARLDAIGGYAARARAARLLRGLGFLPGQEEASVQQFSGGWRMRLNLAQALMCRSDLLLLDEPTNHLDLDAVIWLQDWLAAYSGTLLLISHDRDFLDDVANQILRLENGRVTLYTGNYTAFEKYRAETLAQQQSLYEKQQRQVAHMRAFVDRFGAKASKATQAQSRLKALEKMELIAAAHADSAFEFEFPQPDKIPAPLLSLDEASAGYGDKRILDKVKLTLGPGERLGLLGPNGAGKSTLVKLLAGSLEPAAGKRVAAQDLKIGYFAQHQLEQLSADASPLLHLQRLAPRAQERDLRGFLGSFGFCGDDALREVGGMSGGEKARLVLALLVYQKPNLLLLDEPTNHLDLDTRDALAVALQDYAGALVVVSHDRHLLRSVCDQFWLVADGAAGPYGGDLEDYRQWLARRRNAETPAENSAPAAAAPSRKDQRRQDAARREQTRPLQNSVNRAEKRLETLNTEIAQLQQALADPAIYEAENKERLLQTVQRQKTLEAQRDEAEEEWLNASEALEAALQSLD</sequence>
<name>A0A8D4VTG6_9GAMM</name>
<feature type="compositionally biased region" description="Low complexity" evidence="7">
    <location>
        <begin position="526"/>
        <end position="539"/>
    </location>
</feature>
<keyword evidence="1" id="KW-0677">Repeat</keyword>
<dbReference type="PROSITE" id="PS00211">
    <property type="entry name" value="ABC_TRANSPORTER_1"/>
    <property type="match status" value="2"/>
</dbReference>
<keyword evidence="2" id="KW-0547">Nucleotide-binding</keyword>
<evidence type="ECO:0000313" key="10">
    <source>
        <dbReference type="Proteomes" id="UP000824988"/>
    </source>
</evidence>
<dbReference type="InterPro" id="IPR050611">
    <property type="entry name" value="ABCF"/>
</dbReference>
<gene>
    <name evidence="9" type="ORF">MoryE10_29030</name>
</gene>
<dbReference type="InterPro" id="IPR032781">
    <property type="entry name" value="ABC_tran_Xtn"/>
</dbReference>
<dbReference type="GO" id="GO:0016887">
    <property type="term" value="F:ATP hydrolysis activity"/>
    <property type="evidence" value="ECO:0007669"/>
    <property type="project" value="InterPro"/>
</dbReference>
<dbReference type="FunFam" id="3.40.50.300:FF:002053">
    <property type="entry name" value="ABC transporter ATP-binding protein"/>
    <property type="match status" value="1"/>
</dbReference>
<feature type="domain" description="ABC transporter" evidence="8">
    <location>
        <begin position="313"/>
        <end position="527"/>
    </location>
</feature>
<dbReference type="AlphaFoldDB" id="A0A8D4VTG6"/>
<evidence type="ECO:0000256" key="7">
    <source>
        <dbReference type="SAM" id="MobiDB-lite"/>
    </source>
</evidence>
<keyword evidence="6" id="KW-0175">Coiled coil</keyword>
<evidence type="ECO:0000256" key="3">
    <source>
        <dbReference type="ARBA" id="ARBA00022840"/>
    </source>
</evidence>
<protein>
    <recommendedName>
        <fullName evidence="5">Probable ATP-binding protein YheS</fullName>
    </recommendedName>
</protein>
<feature type="domain" description="ABC transporter" evidence="8">
    <location>
        <begin position="2"/>
        <end position="246"/>
    </location>
</feature>
<feature type="region of interest" description="Disordered" evidence="7">
    <location>
        <begin position="524"/>
        <end position="564"/>
    </location>
</feature>
<evidence type="ECO:0000256" key="5">
    <source>
        <dbReference type="ARBA" id="ARBA00069073"/>
    </source>
</evidence>
<reference evidence="9" key="1">
    <citation type="submission" date="2019-06" db="EMBL/GenBank/DDBJ databases">
        <title>Complete genome sequence of Methylogaea oryzae strain JCM16910.</title>
        <authorList>
            <person name="Asakawa S."/>
        </authorList>
    </citation>
    <scope>NUCLEOTIDE SEQUENCE</scope>
    <source>
        <strain evidence="9">E10</strain>
    </source>
</reference>
<feature type="coiled-coil region" evidence="6">
    <location>
        <begin position="84"/>
        <end position="111"/>
    </location>
</feature>
<dbReference type="PANTHER" id="PTHR19211:SF14">
    <property type="entry name" value="ATP-BINDING CASSETTE SUB-FAMILY F MEMBER 1"/>
    <property type="match status" value="1"/>
</dbReference>
<dbReference type="GO" id="GO:0005524">
    <property type="term" value="F:ATP binding"/>
    <property type="evidence" value="ECO:0007669"/>
    <property type="project" value="UniProtKB-KW"/>
</dbReference>
<dbReference type="PANTHER" id="PTHR19211">
    <property type="entry name" value="ATP-BINDING TRANSPORT PROTEIN-RELATED"/>
    <property type="match status" value="1"/>
</dbReference>
<keyword evidence="10" id="KW-1185">Reference proteome</keyword>
<comment type="similarity">
    <text evidence="4">Belongs to the ABC transporter superfamily. ABCF family. YheS subfamily.</text>
</comment>
<dbReference type="Proteomes" id="UP000824988">
    <property type="component" value="Chromosome"/>
</dbReference>
<evidence type="ECO:0000256" key="6">
    <source>
        <dbReference type="SAM" id="Coils"/>
    </source>
</evidence>
<evidence type="ECO:0000313" key="9">
    <source>
        <dbReference type="EMBL" id="BBL72297.1"/>
    </source>
</evidence>
<dbReference type="FunFam" id="3.40.50.300:FF:000011">
    <property type="entry name" value="Putative ABC transporter ATP-binding component"/>
    <property type="match status" value="1"/>
</dbReference>
<dbReference type="InterPro" id="IPR017871">
    <property type="entry name" value="ABC_transporter-like_CS"/>
</dbReference>
<dbReference type="SMART" id="SM00382">
    <property type="entry name" value="AAA"/>
    <property type="match status" value="2"/>
</dbReference>
<dbReference type="GO" id="GO:0003677">
    <property type="term" value="F:DNA binding"/>
    <property type="evidence" value="ECO:0007669"/>
    <property type="project" value="InterPro"/>
</dbReference>
<dbReference type="Pfam" id="PF16326">
    <property type="entry name" value="ABC_tran_CTD"/>
    <property type="match status" value="1"/>
</dbReference>
<feature type="compositionally biased region" description="Basic and acidic residues" evidence="7">
    <location>
        <begin position="540"/>
        <end position="555"/>
    </location>
</feature>
<organism evidence="9 10">
    <name type="scientific">Methylogaea oryzae</name>
    <dbReference type="NCBI Taxonomy" id="1295382"/>
    <lineage>
        <taxon>Bacteria</taxon>
        <taxon>Pseudomonadati</taxon>
        <taxon>Pseudomonadota</taxon>
        <taxon>Gammaproteobacteria</taxon>
        <taxon>Methylococcales</taxon>
        <taxon>Methylococcaceae</taxon>
        <taxon>Methylogaea</taxon>
    </lineage>
</organism>
<dbReference type="InterPro" id="IPR003593">
    <property type="entry name" value="AAA+_ATPase"/>
</dbReference>